<dbReference type="Proteomes" id="UP001345963">
    <property type="component" value="Unassembled WGS sequence"/>
</dbReference>
<keyword evidence="3" id="KW-1185">Reference proteome</keyword>
<feature type="region of interest" description="Disordered" evidence="1">
    <location>
        <begin position="1"/>
        <end position="32"/>
    </location>
</feature>
<protein>
    <submittedName>
        <fullName evidence="2">Uncharacterized protein</fullName>
    </submittedName>
</protein>
<evidence type="ECO:0000313" key="2">
    <source>
        <dbReference type="EMBL" id="MED6261343.1"/>
    </source>
</evidence>
<comment type="caution">
    <text evidence="2">The sequence shown here is derived from an EMBL/GenBank/DDBJ whole genome shotgun (WGS) entry which is preliminary data.</text>
</comment>
<dbReference type="EMBL" id="JAHUTI010089926">
    <property type="protein sequence ID" value="MED6261343.1"/>
    <property type="molecule type" value="Genomic_DNA"/>
</dbReference>
<accession>A0ABU7CI75</accession>
<gene>
    <name evidence="2" type="ORF">ATANTOWER_003875</name>
</gene>
<proteinExistence type="predicted"/>
<organism evidence="2 3">
    <name type="scientific">Ataeniobius toweri</name>
    <dbReference type="NCBI Taxonomy" id="208326"/>
    <lineage>
        <taxon>Eukaryota</taxon>
        <taxon>Metazoa</taxon>
        <taxon>Chordata</taxon>
        <taxon>Craniata</taxon>
        <taxon>Vertebrata</taxon>
        <taxon>Euteleostomi</taxon>
        <taxon>Actinopterygii</taxon>
        <taxon>Neopterygii</taxon>
        <taxon>Teleostei</taxon>
        <taxon>Neoteleostei</taxon>
        <taxon>Acanthomorphata</taxon>
        <taxon>Ovalentaria</taxon>
        <taxon>Atherinomorphae</taxon>
        <taxon>Cyprinodontiformes</taxon>
        <taxon>Goodeidae</taxon>
        <taxon>Ataeniobius</taxon>
    </lineage>
</organism>
<sequence>MKMPPLISKNYSPHKARHAPSAPCRPASDTQNQIKHRGHNLCAAAPRLWNALPDTLRAPQSMYILSLYRAMVPPVLWNHLHQACLNSKFTVFFSPLDPVY</sequence>
<name>A0ABU7CI75_9TELE</name>
<reference evidence="2 3" key="1">
    <citation type="submission" date="2021-07" db="EMBL/GenBank/DDBJ databases">
        <authorList>
            <person name="Palmer J.M."/>
        </authorList>
    </citation>
    <scope>NUCLEOTIDE SEQUENCE [LARGE SCALE GENOMIC DNA]</scope>
    <source>
        <strain evidence="2 3">AT_MEX2019</strain>
        <tissue evidence="2">Muscle</tissue>
    </source>
</reference>
<evidence type="ECO:0000313" key="3">
    <source>
        <dbReference type="Proteomes" id="UP001345963"/>
    </source>
</evidence>
<evidence type="ECO:0000256" key="1">
    <source>
        <dbReference type="SAM" id="MobiDB-lite"/>
    </source>
</evidence>